<dbReference type="EMBL" id="CP000473">
    <property type="protein sequence ID" value="ABJ88568.1"/>
    <property type="molecule type" value="Genomic_DNA"/>
</dbReference>
<dbReference type="InterPro" id="IPR028203">
    <property type="entry name" value="PSII_CF48-like_dom"/>
</dbReference>
<sequence precursor="true">MSHSSFRQFLVFGLLAAALPQLHAERWKVQYLYENFKSEMVLQDLQFPSATRGVAIGEIVEGRSRKGVAVVTSDGGAHWEVVKLQEIPVSLFFLNDSLGWMVTEKGLWKTTEAGKDWQKLPKPPNQPWRVYFADENNGWAACTKKMSLATHDGGRKWEPIPAASTVPGAPDRSAYSWIAFADKDYGMITGFNQPSMRWGGLFPTWLDPEDALSRRETPHLAYQLLTRDGGKTWKAGSASLLGQITRVRFGPKGGLGLIEYGDSFRVPSEVYHLDRLTGKSQTVFRDKRYAITDIWLTTEGTAYIAGIELTGQVRSVSPGKVKVFRSPDMATWTELDVDYRAIAQRAMITGADEQNLWIATDNGIILKLSKTP</sequence>
<reference evidence="2" key="1">
    <citation type="submission" date="2006-10" db="EMBL/GenBank/DDBJ databases">
        <title>Complete sequence of Solibacter usitatus Ellin6076.</title>
        <authorList>
            <consortium name="US DOE Joint Genome Institute"/>
            <person name="Copeland A."/>
            <person name="Lucas S."/>
            <person name="Lapidus A."/>
            <person name="Barry K."/>
            <person name="Detter J.C."/>
            <person name="Glavina del Rio T."/>
            <person name="Hammon N."/>
            <person name="Israni S."/>
            <person name="Dalin E."/>
            <person name="Tice H."/>
            <person name="Pitluck S."/>
            <person name="Thompson L.S."/>
            <person name="Brettin T."/>
            <person name="Bruce D."/>
            <person name="Han C."/>
            <person name="Tapia R."/>
            <person name="Gilna P."/>
            <person name="Schmutz J."/>
            <person name="Larimer F."/>
            <person name="Land M."/>
            <person name="Hauser L."/>
            <person name="Kyrpides N."/>
            <person name="Mikhailova N."/>
            <person name="Janssen P.H."/>
            <person name="Kuske C.R."/>
            <person name="Richardson P."/>
        </authorList>
    </citation>
    <scope>NUCLEOTIDE SEQUENCE</scope>
    <source>
        <strain evidence="2">Ellin6076</strain>
    </source>
</reference>
<protein>
    <submittedName>
        <fullName evidence="2">Glycosyl hydrolase, BNR repeat-containing protein</fullName>
    </submittedName>
</protein>
<proteinExistence type="predicted"/>
<keyword evidence="2" id="KW-0378">Hydrolase</keyword>
<dbReference type="GO" id="GO:0016787">
    <property type="term" value="F:hydrolase activity"/>
    <property type="evidence" value="ECO:0007669"/>
    <property type="project" value="UniProtKB-KW"/>
</dbReference>
<evidence type="ECO:0000259" key="1">
    <source>
        <dbReference type="Pfam" id="PF14870"/>
    </source>
</evidence>
<dbReference type="InterPro" id="IPR015943">
    <property type="entry name" value="WD40/YVTN_repeat-like_dom_sf"/>
</dbReference>
<evidence type="ECO:0000313" key="2">
    <source>
        <dbReference type="EMBL" id="ABJ88568.1"/>
    </source>
</evidence>
<organism evidence="2">
    <name type="scientific">Solibacter usitatus (strain Ellin6076)</name>
    <dbReference type="NCBI Taxonomy" id="234267"/>
    <lineage>
        <taxon>Bacteria</taxon>
        <taxon>Pseudomonadati</taxon>
        <taxon>Acidobacteriota</taxon>
        <taxon>Terriglobia</taxon>
        <taxon>Bryobacterales</taxon>
        <taxon>Solibacteraceae</taxon>
        <taxon>Candidatus Solibacter</taxon>
    </lineage>
</organism>
<dbReference type="HOGENOM" id="CLU_743736_0_0_0"/>
<dbReference type="SUPFAM" id="SSF110296">
    <property type="entry name" value="Oligoxyloglucan reducing end-specific cellobiohydrolase"/>
    <property type="match status" value="1"/>
</dbReference>
<dbReference type="AlphaFoldDB" id="Q01P52"/>
<dbReference type="Pfam" id="PF14870">
    <property type="entry name" value="PSII_BNR"/>
    <property type="match status" value="1"/>
</dbReference>
<dbReference type="OrthoDB" id="9813892at2"/>
<dbReference type="InParanoid" id="Q01P52"/>
<feature type="domain" description="Photosynthesis system II assembly factor Ycf48/Hcf136-like" evidence="1">
    <location>
        <begin position="83"/>
        <end position="171"/>
    </location>
</feature>
<accession>Q01P52</accession>
<dbReference type="STRING" id="234267.Acid_7669"/>
<name>Q01P52_SOLUE</name>
<dbReference type="Gene3D" id="2.130.10.10">
    <property type="entry name" value="YVTN repeat-like/Quinoprotein amine dehydrogenase"/>
    <property type="match status" value="1"/>
</dbReference>
<dbReference type="KEGG" id="sus:Acid_7669"/>
<dbReference type="eggNOG" id="COG4447">
    <property type="taxonomic scope" value="Bacteria"/>
</dbReference>
<gene>
    <name evidence="2" type="ordered locus">Acid_7669</name>
</gene>